<dbReference type="AlphaFoldDB" id="A0AAN6MQ95"/>
<dbReference type="PROSITE" id="PS50238">
    <property type="entry name" value="RHOGAP"/>
    <property type="match status" value="1"/>
</dbReference>
<evidence type="ECO:0000259" key="2">
    <source>
        <dbReference type="PROSITE" id="PS50238"/>
    </source>
</evidence>
<keyword evidence="4" id="KW-1185">Reference proteome</keyword>
<reference evidence="3" key="2">
    <citation type="submission" date="2023-05" db="EMBL/GenBank/DDBJ databases">
        <authorList>
            <consortium name="Lawrence Berkeley National Laboratory"/>
            <person name="Steindorff A."/>
            <person name="Hensen N."/>
            <person name="Bonometti L."/>
            <person name="Westerberg I."/>
            <person name="Brannstrom I.O."/>
            <person name="Guillou S."/>
            <person name="Cros-Aarteil S."/>
            <person name="Calhoun S."/>
            <person name="Haridas S."/>
            <person name="Kuo A."/>
            <person name="Mondo S."/>
            <person name="Pangilinan J."/>
            <person name="Riley R."/>
            <person name="Labutti K."/>
            <person name="Andreopoulos B."/>
            <person name="Lipzen A."/>
            <person name="Chen C."/>
            <person name="Yanf M."/>
            <person name="Daum C."/>
            <person name="Ng V."/>
            <person name="Clum A."/>
            <person name="Ohm R."/>
            <person name="Martin F."/>
            <person name="Silar P."/>
            <person name="Natvig D."/>
            <person name="Lalanne C."/>
            <person name="Gautier V."/>
            <person name="Ament-Velasquez S.L."/>
            <person name="Kruys A."/>
            <person name="Hutchinson M.I."/>
            <person name="Powell A.J."/>
            <person name="Barry K."/>
            <person name="Miller A.N."/>
            <person name="Grigoriev I.V."/>
            <person name="Debuchy R."/>
            <person name="Gladieux P."/>
            <person name="Thoren M.H."/>
            <person name="Johannesson H."/>
        </authorList>
    </citation>
    <scope>NUCLEOTIDE SEQUENCE</scope>
    <source>
        <strain evidence="3">CBS 103.79</strain>
    </source>
</reference>
<dbReference type="CDD" id="cd00159">
    <property type="entry name" value="RhoGAP"/>
    <property type="match status" value="1"/>
</dbReference>
<reference evidence="3" key="1">
    <citation type="journal article" date="2023" name="Mol. Phylogenet. Evol.">
        <title>Genome-scale phylogeny and comparative genomics of the fungal order Sordariales.</title>
        <authorList>
            <person name="Hensen N."/>
            <person name="Bonometti L."/>
            <person name="Westerberg I."/>
            <person name="Brannstrom I.O."/>
            <person name="Guillou S."/>
            <person name="Cros-Aarteil S."/>
            <person name="Calhoun S."/>
            <person name="Haridas S."/>
            <person name="Kuo A."/>
            <person name="Mondo S."/>
            <person name="Pangilinan J."/>
            <person name="Riley R."/>
            <person name="LaButti K."/>
            <person name="Andreopoulos B."/>
            <person name="Lipzen A."/>
            <person name="Chen C."/>
            <person name="Yan M."/>
            <person name="Daum C."/>
            <person name="Ng V."/>
            <person name="Clum A."/>
            <person name="Steindorff A."/>
            <person name="Ohm R.A."/>
            <person name="Martin F."/>
            <person name="Silar P."/>
            <person name="Natvig D.O."/>
            <person name="Lalanne C."/>
            <person name="Gautier V."/>
            <person name="Ament-Velasquez S.L."/>
            <person name="Kruys A."/>
            <person name="Hutchinson M.I."/>
            <person name="Powell A.J."/>
            <person name="Barry K."/>
            <person name="Miller A.N."/>
            <person name="Grigoriev I.V."/>
            <person name="Debuchy R."/>
            <person name="Gladieux P."/>
            <person name="Hiltunen Thoren M."/>
            <person name="Johannesson H."/>
        </authorList>
    </citation>
    <scope>NUCLEOTIDE SEQUENCE</scope>
    <source>
        <strain evidence="3">CBS 103.79</strain>
    </source>
</reference>
<feature type="region of interest" description="Disordered" evidence="1">
    <location>
        <begin position="274"/>
        <end position="303"/>
    </location>
</feature>
<dbReference type="EMBL" id="MU855393">
    <property type="protein sequence ID" value="KAK3904545.1"/>
    <property type="molecule type" value="Genomic_DNA"/>
</dbReference>
<name>A0AAN6MQ95_9PEZI</name>
<proteinExistence type="predicted"/>
<dbReference type="Proteomes" id="UP001303889">
    <property type="component" value="Unassembled WGS sequence"/>
</dbReference>
<feature type="region of interest" description="Disordered" evidence="1">
    <location>
        <begin position="402"/>
        <end position="437"/>
    </location>
</feature>
<dbReference type="Pfam" id="PF00620">
    <property type="entry name" value="RhoGAP"/>
    <property type="match status" value="1"/>
</dbReference>
<dbReference type="InterPro" id="IPR000198">
    <property type="entry name" value="RhoGAP_dom"/>
</dbReference>
<evidence type="ECO:0000256" key="1">
    <source>
        <dbReference type="SAM" id="MobiDB-lite"/>
    </source>
</evidence>
<dbReference type="Gene3D" id="1.10.555.10">
    <property type="entry name" value="Rho GTPase activation protein"/>
    <property type="match status" value="1"/>
</dbReference>
<gene>
    <name evidence="3" type="ORF">C8A05DRAFT_42394</name>
</gene>
<dbReference type="SMART" id="SM00324">
    <property type="entry name" value="RhoGAP"/>
    <property type="match status" value="1"/>
</dbReference>
<protein>
    <recommendedName>
        <fullName evidence="2">Rho-GAP domain-containing protein</fullName>
    </recommendedName>
</protein>
<feature type="domain" description="Rho-GAP" evidence="2">
    <location>
        <begin position="468"/>
        <end position="676"/>
    </location>
</feature>
<comment type="caution">
    <text evidence="3">The sequence shown here is derived from an EMBL/GenBank/DDBJ whole genome shotgun (WGS) entry which is preliminary data.</text>
</comment>
<dbReference type="SUPFAM" id="SSF48350">
    <property type="entry name" value="GTPase activation domain, GAP"/>
    <property type="match status" value="1"/>
</dbReference>
<organism evidence="3 4">
    <name type="scientific">Staphylotrichum tortipilum</name>
    <dbReference type="NCBI Taxonomy" id="2831512"/>
    <lineage>
        <taxon>Eukaryota</taxon>
        <taxon>Fungi</taxon>
        <taxon>Dikarya</taxon>
        <taxon>Ascomycota</taxon>
        <taxon>Pezizomycotina</taxon>
        <taxon>Sordariomycetes</taxon>
        <taxon>Sordariomycetidae</taxon>
        <taxon>Sordariales</taxon>
        <taxon>Chaetomiaceae</taxon>
        <taxon>Staphylotrichum</taxon>
    </lineage>
</organism>
<feature type="region of interest" description="Disordered" evidence="1">
    <location>
        <begin position="369"/>
        <end position="388"/>
    </location>
</feature>
<evidence type="ECO:0000313" key="4">
    <source>
        <dbReference type="Proteomes" id="UP001303889"/>
    </source>
</evidence>
<sequence length="691" mass="75047">MAKWWGRSLVFLRTLAPLPQIRQGAITPGQHLTEFGARSRAWRGSVSAGCSAASEAIANASLAINKFVRDVRESRAEFDTISIELHSLDGVLDLLRYDAAFFPAALAEHTPATLEGCAALVRELEGCVALLNRPGVSRADKKSRWLASRVHIGMLWRSLGDYTLVLGLAADLIGVTKPQDGAGEESGDDELSALTARIIEVTSALEQDVRQNMSLESLGRYLPVLRAHATAHTKNLCIRPNVSQHQHGGSSSLGSVPDSAIDVTYDRLEGIEPLAMKHTPPPSTIASTSAPTTSPPSPRTSFEPWDDEIIEFVDELNEMPIHAPAIPPRSASRLGAAPTACSSCPASPTSPTVAPRRRVECGYCTPVTELPEQDEPPPRAEVRSHSRRSSVLGQALYSVWENPRPNVPSPAARPATSGCDMPSTHQQDGLLRRSSSKLSTTLRHLSLRRPSRALADRPAMAPNAVFGVPLTQSIRLAKGVASTKHCSGGTSRRAARDYPLCMLRCVYHIRSCGLDAPDLFGVDGDQLRLGQLKEAFNSPETGYGKELDWSAFTVYDAASLILLFLAELPKPVISESVGKHWISLSRQATIRGARLDQGIDFWEEALMGIHGPRRGLFKLLLNLWGDIADAADVNGMTAERLAGWVVRPLLRASDARLHTDLLLGLAFLIRKRSEYNLAAKGVPRKSRAVFY</sequence>
<dbReference type="InterPro" id="IPR008936">
    <property type="entry name" value="Rho_GTPase_activation_prot"/>
</dbReference>
<accession>A0AAN6MQ95</accession>
<evidence type="ECO:0000313" key="3">
    <source>
        <dbReference type="EMBL" id="KAK3904545.1"/>
    </source>
</evidence>
<dbReference type="GO" id="GO:0007165">
    <property type="term" value="P:signal transduction"/>
    <property type="evidence" value="ECO:0007669"/>
    <property type="project" value="InterPro"/>
</dbReference>